<organism evidence="2 3">
    <name type="scientific">Rhodococcus spongiicola</name>
    <dbReference type="NCBI Taxonomy" id="2487352"/>
    <lineage>
        <taxon>Bacteria</taxon>
        <taxon>Bacillati</taxon>
        <taxon>Actinomycetota</taxon>
        <taxon>Actinomycetes</taxon>
        <taxon>Mycobacteriales</taxon>
        <taxon>Nocardiaceae</taxon>
        <taxon>Rhodococcus</taxon>
    </lineage>
</organism>
<evidence type="ECO:0000313" key="3">
    <source>
        <dbReference type="Proteomes" id="UP000284333"/>
    </source>
</evidence>
<dbReference type="EMBL" id="RKLN01000003">
    <property type="protein sequence ID" value="RVW03195.1"/>
    <property type="molecule type" value="Genomic_DNA"/>
</dbReference>
<feature type="transmembrane region" description="Helical" evidence="1">
    <location>
        <begin position="141"/>
        <end position="159"/>
    </location>
</feature>
<keyword evidence="1" id="KW-0812">Transmembrane</keyword>
<reference evidence="2 3" key="1">
    <citation type="submission" date="2018-11" db="EMBL/GenBank/DDBJ databases">
        <title>Rhodococcus spongicola sp. nov. and Rhodococcus xishaensis sp. nov. from marine sponges.</title>
        <authorList>
            <person name="Li L."/>
            <person name="Lin H.W."/>
        </authorList>
    </citation>
    <scope>NUCLEOTIDE SEQUENCE [LARGE SCALE GENOMIC DNA]</scope>
    <source>
        <strain evidence="2 3">LHW50502</strain>
    </source>
</reference>
<protein>
    <submittedName>
        <fullName evidence="2">Uncharacterized protein</fullName>
    </submittedName>
</protein>
<keyword evidence="1" id="KW-1133">Transmembrane helix</keyword>
<sequence length="302" mass="33054">MGKPPATVWPQSLRVAWLALAALMFMLAVVSGFSTITDIRDEEPGIAVGTAGGFILFVGLLLSTIMLSGFRWIGLSRRISRCGSEYGEGIQIPTGRAGVLSLSVMFVGCSAYALVAVIASYSGLGNKLLPAGRDTETGRTYMAVLFVGALVIATVLLMFRSSTTLRIYPGGVERFTRKRMLFSVRRSEIFLPWDNIQNVVADEIVIANGQSAVRHPIIKLQNSSNVPDRMLLKFESTHELALMAKLFVAEPNTLLSLLRFLKDSPDQRDIVARPDARELLTPPPLRERFRAARQAKKAVSDG</sequence>
<name>A0A3S3E1F5_9NOCA</name>
<evidence type="ECO:0000256" key="1">
    <source>
        <dbReference type="SAM" id="Phobius"/>
    </source>
</evidence>
<accession>A0A3S3E1F5</accession>
<dbReference type="AlphaFoldDB" id="A0A3S3E1F5"/>
<gene>
    <name evidence="2" type="ORF">EF834_08430</name>
</gene>
<evidence type="ECO:0000313" key="2">
    <source>
        <dbReference type="EMBL" id="RVW03195.1"/>
    </source>
</evidence>
<feature type="transmembrane region" description="Helical" evidence="1">
    <location>
        <begin position="46"/>
        <end position="70"/>
    </location>
</feature>
<comment type="caution">
    <text evidence="2">The sequence shown here is derived from an EMBL/GenBank/DDBJ whole genome shotgun (WGS) entry which is preliminary data.</text>
</comment>
<keyword evidence="1" id="KW-0472">Membrane</keyword>
<feature type="transmembrane region" description="Helical" evidence="1">
    <location>
        <begin position="99"/>
        <end position="121"/>
    </location>
</feature>
<dbReference type="Proteomes" id="UP000284333">
    <property type="component" value="Unassembled WGS sequence"/>
</dbReference>
<keyword evidence="3" id="KW-1185">Reference proteome</keyword>
<feature type="transmembrane region" description="Helical" evidence="1">
    <location>
        <begin position="12"/>
        <end position="34"/>
    </location>
</feature>
<proteinExistence type="predicted"/>